<proteinExistence type="predicted"/>
<keyword evidence="2" id="KW-1185">Reference proteome</keyword>
<dbReference type="PROSITE" id="PS51257">
    <property type="entry name" value="PROKAR_LIPOPROTEIN"/>
    <property type="match status" value="1"/>
</dbReference>
<dbReference type="AlphaFoldDB" id="A0A364RFZ4"/>
<name>A0A364RFZ4_9BACT</name>
<evidence type="ECO:0000313" key="1">
    <source>
        <dbReference type="EMBL" id="RAU83268.1"/>
    </source>
</evidence>
<dbReference type="EMBL" id="QMDV01000002">
    <property type="protein sequence ID" value="RAU83268.1"/>
    <property type="molecule type" value="Genomic_DNA"/>
</dbReference>
<dbReference type="OrthoDB" id="652507at2"/>
<dbReference type="Proteomes" id="UP000251692">
    <property type="component" value="Unassembled WGS sequence"/>
</dbReference>
<protein>
    <submittedName>
        <fullName evidence="1">Uncharacterized protein</fullName>
    </submittedName>
</protein>
<organism evidence="1 2">
    <name type="scientific">Pontibacter arcticus</name>
    <dbReference type="NCBI Taxonomy" id="2080288"/>
    <lineage>
        <taxon>Bacteria</taxon>
        <taxon>Pseudomonadati</taxon>
        <taxon>Bacteroidota</taxon>
        <taxon>Cytophagia</taxon>
        <taxon>Cytophagales</taxon>
        <taxon>Hymenobacteraceae</taxon>
        <taxon>Pontibacter</taxon>
    </lineage>
</organism>
<accession>A0A364RFZ4</accession>
<gene>
    <name evidence="1" type="ORF">DP923_08645</name>
</gene>
<reference evidence="1 2" key="1">
    <citation type="submission" date="2018-06" db="EMBL/GenBank/DDBJ databases">
        <authorList>
            <person name="Liu Z.-W."/>
        </authorList>
    </citation>
    <scope>NUCLEOTIDE SEQUENCE [LARGE SCALE GENOMIC DNA]</scope>
    <source>
        <strain evidence="1 2">2b14</strain>
    </source>
</reference>
<comment type="caution">
    <text evidence="1">The sequence shown here is derived from an EMBL/GenBank/DDBJ whole genome shotgun (WGS) entry which is preliminary data.</text>
</comment>
<dbReference type="RefSeq" id="WP_112305418.1">
    <property type="nucleotide sequence ID" value="NZ_QMDV01000002.1"/>
</dbReference>
<reference evidence="1 2" key="2">
    <citation type="submission" date="2018-07" db="EMBL/GenBank/DDBJ databases">
        <title>Pontibacter sp. 2b14 genomic sequence and assembly.</title>
        <authorList>
            <person name="Du Z.-J."/>
        </authorList>
    </citation>
    <scope>NUCLEOTIDE SEQUENCE [LARGE SCALE GENOMIC DNA]</scope>
    <source>
        <strain evidence="1 2">2b14</strain>
    </source>
</reference>
<sequence length="199" mass="23025">MFTTFYKQSILLYFVLITFMFSACEVTSEITTDQLPEPKATIYTIKKGQQHAVLQYKKATGSVMRFKATFDKSAVYQTIDPVNQADINKLYGVSDCGNDHHTNSARFGWRWFNNRLEIHAYTYINKVRKSEFIGCVDLNKPSTYELRMGEGKYTFILDGKEVILPRGCNSDVERYQLFPYFGGDEFAPHDITIELMELK</sequence>
<evidence type="ECO:0000313" key="2">
    <source>
        <dbReference type="Proteomes" id="UP000251692"/>
    </source>
</evidence>